<proteinExistence type="predicted"/>
<dbReference type="InterPro" id="IPR035965">
    <property type="entry name" value="PAS-like_dom_sf"/>
</dbReference>
<feature type="domain" description="Histidine kinase" evidence="5">
    <location>
        <begin position="313"/>
        <end position="532"/>
    </location>
</feature>
<evidence type="ECO:0000256" key="4">
    <source>
        <dbReference type="PROSITE-ProRule" id="PRU00169"/>
    </source>
</evidence>
<dbReference type="InterPro" id="IPR036097">
    <property type="entry name" value="HisK_dim/P_sf"/>
</dbReference>
<comment type="catalytic activity">
    <reaction evidence="1">
        <text>ATP + protein L-histidine = ADP + protein N-phospho-L-histidine.</text>
        <dbReference type="EC" id="2.7.13.3"/>
    </reaction>
</comment>
<dbReference type="Gene3D" id="3.40.50.2300">
    <property type="match status" value="2"/>
</dbReference>
<dbReference type="Pfam" id="PF00072">
    <property type="entry name" value="Response_reg"/>
    <property type="match status" value="1"/>
</dbReference>
<dbReference type="NCBIfam" id="TIGR00229">
    <property type="entry name" value="sensory_box"/>
    <property type="match status" value="1"/>
</dbReference>
<dbReference type="AlphaFoldDB" id="A0A844XVD8"/>
<dbReference type="CDD" id="cd00130">
    <property type="entry name" value="PAS"/>
    <property type="match status" value="1"/>
</dbReference>
<feature type="domain" description="PAC" evidence="7">
    <location>
        <begin position="241"/>
        <end position="293"/>
    </location>
</feature>
<dbReference type="PANTHER" id="PTHR43065">
    <property type="entry name" value="SENSOR HISTIDINE KINASE"/>
    <property type="match status" value="1"/>
</dbReference>
<dbReference type="SUPFAM" id="SSF47384">
    <property type="entry name" value="Homodimeric domain of signal transducing histidine kinase"/>
    <property type="match status" value="1"/>
</dbReference>
<name>A0A844XVD8_9SPHN</name>
<dbReference type="InterPro" id="IPR003661">
    <property type="entry name" value="HisK_dim/P_dom"/>
</dbReference>
<comment type="caution">
    <text evidence="8">The sequence shown here is derived from an EMBL/GenBank/DDBJ whole genome shotgun (WGS) entry which is preliminary data.</text>
</comment>
<dbReference type="SUPFAM" id="SSF55874">
    <property type="entry name" value="ATPase domain of HSP90 chaperone/DNA topoisomerase II/histidine kinase"/>
    <property type="match status" value="1"/>
</dbReference>
<organism evidence="8 9">
    <name type="scientific">Qipengyuania vulgaris</name>
    <dbReference type="NCBI Taxonomy" id="291985"/>
    <lineage>
        <taxon>Bacteria</taxon>
        <taxon>Pseudomonadati</taxon>
        <taxon>Pseudomonadota</taxon>
        <taxon>Alphaproteobacteria</taxon>
        <taxon>Sphingomonadales</taxon>
        <taxon>Erythrobacteraceae</taxon>
        <taxon>Qipengyuania</taxon>
    </lineage>
</organism>
<dbReference type="GO" id="GO:0000155">
    <property type="term" value="F:phosphorelay sensor kinase activity"/>
    <property type="evidence" value="ECO:0007669"/>
    <property type="project" value="InterPro"/>
</dbReference>
<dbReference type="SMART" id="SM00091">
    <property type="entry name" value="PAS"/>
    <property type="match status" value="1"/>
</dbReference>
<dbReference type="EMBL" id="WTYC01000006">
    <property type="protein sequence ID" value="MXO48928.1"/>
    <property type="molecule type" value="Genomic_DNA"/>
</dbReference>
<keyword evidence="9" id="KW-1185">Reference proteome</keyword>
<evidence type="ECO:0000259" key="7">
    <source>
        <dbReference type="PROSITE" id="PS50113"/>
    </source>
</evidence>
<dbReference type="Gene3D" id="3.30.450.20">
    <property type="entry name" value="PAS domain"/>
    <property type="match status" value="1"/>
</dbReference>
<dbReference type="SMART" id="SM00388">
    <property type="entry name" value="HisKA"/>
    <property type="match status" value="1"/>
</dbReference>
<evidence type="ECO:0000256" key="3">
    <source>
        <dbReference type="ARBA" id="ARBA00022553"/>
    </source>
</evidence>
<dbReference type="InterPro" id="IPR000700">
    <property type="entry name" value="PAS-assoc_C"/>
</dbReference>
<dbReference type="SUPFAM" id="SSF52172">
    <property type="entry name" value="CheY-like"/>
    <property type="match status" value="2"/>
</dbReference>
<reference evidence="8 9" key="1">
    <citation type="submission" date="2019-12" db="EMBL/GenBank/DDBJ databases">
        <title>Genomic-based taxomic classification of the family Erythrobacteraceae.</title>
        <authorList>
            <person name="Xu L."/>
        </authorList>
    </citation>
    <scope>NUCLEOTIDE SEQUENCE [LARGE SCALE GENOMIC DNA]</scope>
    <source>
        <strain evidence="8 9">DSM 17792</strain>
    </source>
</reference>
<dbReference type="Proteomes" id="UP000448199">
    <property type="component" value="Unassembled WGS sequence"/>
</dbReference>
<dbReference type="Gene3D" id="3.30.565.10">
    <property type="entry name" value="Histidine kinase-like ATPase, C-terminal domain"/>
    <property type="match status" value="1"/>
</dbReference>
<dbReference type="InterPro" id="IPR005467">
    <property type="entry name" value="His_kinase_dom"/>
</dbReference>
<dbReference type="PRINTS" id="PR00344">
    <property type="entry name" value="BCTRLSENSOR"/>
</dbReference>
<dbReference type="InterPro" id="IPR011006">
    <property type="entry name" value="CheY-like_superfamily"/>
</dbReference>
<dbReference type="InterPro" id="IPR003594">
    <property type="entry name" value="HATPase_dom"/>
</dbReference>
<dbReference type="InterPro" id="IPR013656">
    <property type="entry name" value="PAS_4"/>
</dbReference>
<dbReference type="InterPro" id="IPR036890">
    <property type="entry name" value="HATPase_C_sf"/>
</dbReference>
<dbReference type="Pfam" id="PF02518">
    <property type="entry name" value="HATPase_c"/>
    <property type="match status" value="1"/>
</dbReference>
<dbReference type="InterPro" id="IPR004358">
    <property type="entry name" value="Sig_transdc_His_kin-like_C"/>
</dbReference>
<evidence type="ECO:0000313" key="8">
    <source>
        <dbReference type="EMBL" id="MXO48928.1"/>
    </source>
</evidence>
<evidence type="ECO:0000313" key="9">
    <source>
        <dbReference type="Proteomes" id="UP000448199"/>
    </source>
</evidence>
<dbReference type="SMART" id="SM00448">
    <property type="entry name" value="REC"/>
    <property type="match status" value="1"/>
</dbReference>
<protein>
    <recommendedName>
        <fullName evidence="2">histidine kinase</fullName>
        <ecNumber evidence="2">2.7.13.3</ecNumber>
    </recommendedName>
</protein>
<dbReference type="Pfam" id="PF00512">
    <property type="entry name" value="HisKA"/>
    <property type="match status" value="1"/>
</dbReference>
<feature type="modified residue" description="4-aspartylphosphate" evidence="4">
    <location>
        <position position="605"/>
    </location>
</feature>
<evidence type="ECO:0000256" key="2">
    <source>
        <dbReference type="ARBA" id="ARBA00012438"/>
    </source>
</evidence>
<dbReference type="EC" id="2.7.13.3" evidence="2"/>
<evidence type="ECO:0000259" key="6">
    <source>
        <dbReference type="PROSITE" id="PS50110"/>
    </source>
</evidence>
<dbReference type="SUPFAM" id="SSF55785">
    <property type="entry name" value="PYP-like sensor domain (PAS domain)"/>
    <property type="match status" value="1"/>
</dbReference>
<accession>A0A844XVD8</accession>
<keyword evidence="3 4" id="KW-0597">Phosphoprotein</keyword>
<dbReference type="InterPro" id="IPR000014">
    <property type="entry name" value="PAS"/>
</dbReference>
<evidence type="ECO:0000256" key="1">
    <source>
        <dbReference type="ARBA" id="ARBA00000085"/>
    </source>
</evidence>
<evidence type="ECO:0000259" key="5">
    <source>
        <dbReference type="PROSITE" id="PS50109"/>
    </source>
</evidence>
<dbReference type="SMART" id="SM00387">
    <property type="entry name" value="HATPase_c"/>
    <property type="match status" value="1"/>
</dbReference>
<dbReference type="RefSeq" id="WP_160728466.1">
    <property type="nucleotide sequence ID" value="NZ_WTYC01000006.1"/>
</dbReference>
<dbReference type="OrthoDB" id="9796100at2"/>
<dbReference type="PROSITE" id="PS50109">
    <property type="entry name" value="HIS_KIN"/>
    <property type="match status" value="1"/>
</dbReference>
<dbReference type="InterPro" id="IPR001789">
    <property type="entry name" value="Sig_transdc_resp-reg_receiver"/>
</dbReference>
<feature type="domain" description="Response regulatory" evidence="6">
    <location>
        <begin position="555"/>
        <end position="667"/>
    </location>
</feature>
<gene>
    <name evidence="8" type="ORF">GRI69_11735</name>
</gene>
<dbReference type="CDD" id="cd00082">
    <property type="entry name" value="HisKA"/>
    <property type="match status" value="1"/>
</dbReference>
<dbReference type="Gene3D" id="1.10.287.130">
    <property type="match status" value="1"/>
</dbReference>
<dbReference type="PANTHER" id="PTHR43065:SF42">
    <property type="entry name" value="TWO-COMPONENT SENSOR PPRA"/>
    <property type="match status" value="1"/>
</dbReference>
<dbReference type="Pfam" id="PF08448">
    <property type="entry name" value="PAS_4"/>
    <property type="match status" value="1"/>
</dbReference>
<dbReference type="PROSITE" id="PS50110">
    <property type="entry name" value="RESPONSE_REGULATORY"/>
    <property type="match status" value="1"/>
</dbReference>
<sequence length="671" mass="72833">MPGSKYGSSVTILAPRGRDAAVASDLLNQQGIQTHIVQNLNELAHFIKNFVGAILIAEEAIAGPDQEVLHQALRAQPAWSDVPIIVLTNGMKSARNSAEARRIDALGNVILLARPMHKDDIVRAVHSALKARQRQFEARSRMEELQESEQKLAASHDVLEGMVAERTQELADLYQKTPVALHSLDRDEKIVTVSDRWLSFMGFADARQVVGRPATDFIAEECLDDHNGPYRAQLSKNSVVHDLPYTVLKNGGDRAEVLISARVTRDNEGNLAKVMSSVVDVTQRKRAEEARDSAEEALRQSQKLETIGQLTGGVAHDFNNLLMAIKSSLELLRRRLPEGDDRALSFLDNALAGTERGATLTKRMLAFARKQELDTKAVDIAKLLPGMRDLIERSIGPQIDLRLSVSPKVADAMVDANQLELAILNLAVNSRDAMEGAGRLTLGLDCVDLLDKPGVTEGTYVRIRVEDTGPGMDAETLAKAAEPFFTTKGVGRGTGLGLSMVHGLASQSNGLFQLTSEVGKGTTADIFLPVAQGSGEIDVEAVHKDRDTFDNLKLTILAVDDDALVLFGTVAMLEDMGHEVIEAGSGAQALEHLSERNDLDLVITDQAMPKMTGVELAHLIHEQFPDLPIILASGYAEMPDGAKNHIAARLEKPFSEQMLAEALRGVLAKGN</sequence>
<dbReference type="PROSITE" id="PS50113">
    <property type="entry name" value="PAC"/>
    <property type="match status" value="1"/>
</dbReference>